<evidence type="ECO:0000256" key="8">
    <source>
        <dbReference type="ARBA" id="ARBA00022741"/>
    </source>
</evidence>
<dbReference type="SUPFAM" id="SSF52540">
    <property type="entry name" value="P-loop containing nucleoside triphosphate hydrolases"/>
    <property type="match status" value="1"/>
</dbReference>
<dbReference type="Pfam" id="PF07670">
    <property type="entry name" value="Gate"/>
    <property type="match status" value="2"/>
</dbReference>
<dbReference type="InterPro" id="IPR041069">
    <property type="entry name" value="FeoB_Cyto"/>
</dbReference>
<dbReference type="PANTHER" id="PTHR43185">
    <property type="entry name" value="FERROUS IRON TRANSPORT PROTEIN B"/>
    <property type="match status" value="1"/>
</dbReference>
<dbReference type="GO" id="GO:0015093">
    <property type="term" value="F:ferrous iron transmembrane transporter activity"/>
    <property type="evidence" value="ECO:0007669"/>
    <property type="project" value="UniProtKB-UniRule"/>
</dbReference>
<dbReference type="InterPro" id="IPR030389">
    <property type="entry name" value="G_FEOB_dom"/>
</dbReference>
<evidence type="ECO:0000313" key="20">
    <source>
        <dbReference type="Proteomes" id="UP000824204"/>
    </source>
</evidence>
<dbReference type="Pfam" id="PF07664">
    <property type="entry name" value="FeoB_C"/>
    <property type="match status" value="1"/>
</dbReference>
<feature type="transmembrane region" description="Helical" evidence="17">
    <location>
        <begin position="514"/>
        <end position="535"/>
    </location>
</feature>
<evidence type="ECO:0000256" key="15">
    <source>
        <dbReference type="PIRSR" id="PIRSR603373-1"/>
    </source>
</evidence>
<dbReference type="PANTHER" id="PTHR43185:SF1">
    <property type="entry name" value="FE(2+) TRANSPORTER FEOB"/>
    <property type="match status" value="1"/>
</dbReference>
<keyword evidence="3 17" id="KW-0813">Transport</keyword>
<feature type="transmembrane region" description="Helical" evidence="17">
    <location>
        <begin position="555"/>
        <end position="576"/>
    </location>
</feature>
<dbReference type="InterPro" id="IPR006073">
    <property type="entry name" value="GTP-bd"/>
</dbReference>
<keyword evidence="11" id="KW-0406">Ion transport</keyword>
<dbReference type="Proteomes" id="UP000824204">
    <property type="component" value="Unassembled WGS sequence"/>
</dbReference>
<evidence type="ECO:0000256" key="7">
    <source>
        <dbReference type="ARBA" id="ARBA00022692"/>
    </source>
</evidence>
<evidence type="ECO:0000256" key="2">
    <source>
        <dbReference type="ARBA" id="ARBA00004429"/>
    </source>
</evidence>
<feature type="binding site" evidence="16">
    <location>
        <position position="19"/>
    </location>
    <ligand>
        <name>Mg(2+)</name>
        <dbReference type="ChEBI" id="CHEBI:18420"/>
        <label>2</label>
    </ligand>
</feature>
<evidence type="ECO:0000256" key="11">
    <source>
        <dbReference type="ARBA" id="ARBA00023065"/>
    </source>
</evidence>
<comment type="similarity">
    <text evidence="17">Belongs to the TRAFAC class TrmE-Era-EngA-EngB-Septin-like GTPase superfamily. FeoB GTPase (TC 9.A.8) family.</text>
</comment>
<feature type="transmembrane region" description="Helical" evidence="17">
    <location>
        <begin position="390"/>
        <end position="412"/>
    </location>
</feature>
<reference evidence="19" key="2">
    <citation type="submission" date="2021-04" db="EMBL/GenBank/DDBJ databases">
        <authorList>
            <person name="Gilroy R."/>
        </authorList>
    </citation>
    <scope>NUCLEOTIDE SEQUENCE</scope>
    <source>
        <strain evidence="19">811</strain>
    </source>
</reference>
<gene>
    <name evidence="19" type="primary">feoB</name>
    <name evidence="19" type="ORF">H9741_08375</name>
</gene>
<dbReference type="GO" id="GO:0005886">
    <property type="term" value="C:plasma membrane"/>
    <property type="evidence" value="ECO:0007669"/>
    <property type="project" value="UniProtKB-SubCell"/>
</dbReference>
<keyword evidence="4" id="KW-1003">Cell membrane</keyword>
<keyword evidence="9 17" id="KW-1133">Transmembrane helix</keyword>
<evidence type="ECO:0000256" key="5">
    <source>
        <dbReference type="ARBA" id="ARBA00022496"/>
    </source>
</evidence>
<feature type="binding site" evidence="16">
    <location>
        <position position="21"/>
    </location>
    <ligand>
        <name>Mg(2+)</name>
        <dbReference type="ChEBI" id="CHEBI:18420"/>
        <label>2</label>
    </ligand>
</feature>
<dbReference type="GO" id="GO:0005525">
    <property type="term" value="F:GTP binding"/>
    <property type="evidence" value="ECO:0007669"/>
    <property type="project" value="UniProtKB-KW"/>
</dbReference>
<keyword evidence="5 17" id="KW-0410">Iron transport</keyword>
<keyword evidence="16" id="KW-0479">Metal-binding</keyword>
<keyword evidence="6" id="KW-0997">Cell inner membrane</keyword>
<evidence type="ECO:0000256" key="10">
    <source>
        <dbReference type="ARBA" id="ARBA00023004"/>
    </source>
</evidence>
<feature type="binding site" evidence="15">
    <location>
        <begin position="53"/>
        <end position="56"/>
    </location>
    <ligand>
        <name>GTP</name>
        <dbReference type="ChEBI" id="CHEBI:37565"/>
        <label>1</label>
    </ligand>
</feature>
<dbReference type="AlphaFoldDB" id="A0A9D2AGZ3"/>
<feature type="binding site" evidence="15">
    <location>
        <begin position="113"/>
        <end position="116"/>
    </location>
    <ligand>
        <name>GTP</name>
        <dbReference type="ChEBI" id="CHEBI:37565"/>
        <label>1</label>
    </ligand>
</feature>
<dbReference type="Gene3D" id="1.10.287.1770">
    <property type="match status" value="1"/>
</dbReference>
<comment type="function">
    <text evidence="1 17">Probable transporter of a GTP-driven Fe(2+) uptake system.</text>
</comment>
<keyword evidence="12 15" id="KW-0342">GTP-binding</keyword>
<dbReference type="InterPro" id="IPR027417">
    <property type="entry name" value="P-loop_NTPase"/>
</dbReference>
<feature type="binding site" evidence="16">
    <location>
        <position position="22"/>
    </location>
    <ligand>
        <name>Mg(2+)</name>
        <dbReference type="ChEBI" id="CHEBI:18420"/>
        <label>1</label>
    </ligand>
</feature>
<proteinExistence type="inferred from homology"/>
<reference evidence="19" key="1">
    <citation type="journal article" date="2021" name="PeerJ">
        <title>Extensive microbial diversity within the chicken gut microbiome revealed by metagenomics and culture.</title>
        <authorList>
            <person name="Gilroy R."/>
            <person name="Ravi A."/>
            <person name="Getino M."/>
            <person name="Pursley I."/>
            <person name="Horton D.L."/>
            <person name="Alikhan N.F."/>
            <person name="Baker D."/>
            <person name="Gharbi K."/>
            <person name="Hall N."/>
            <person name="Watson M."/>
            <person name="Adriaenssens E.M."/>
            <person name="Foster-Nyarko E."/>
            <person name="Jarju S."/>
            <person name="Secka A."/>
            <person name="Antonio M."/>
            <person name="Oren A."/>
            <person name="Chaudhuri R.R."/>
            <person name="La Ragione R."/>
            <person name="Hildebrand F."/>
            <person name="Pallen M.J."/>
        </authorList>
    </citation>
    <scope>NUCLEOTIDE SEQUENCE</scope>
    <source>
        <strain evidence="19">811</strain>
    </source>
</reference>
<evidence type="ECO:0000259" key="18">
    <source>
        <dbReference type="PROSITE" id="PS51711"/>
    </source>
</evidence>
<keyword evidence="7 17" id="KW-0812">Transmembrane</keyword>
<feature type="binding site" evidence="15">
    <location>
        <begin position="7"/>
        <end position="14"/>
    </location>
    <ligand>
        <name>GTP</name>
        <dbReference type="ChEBI" id="CHEBI:37565"/>
        <label>1</label>
    </ligand>
</feature>
<feature type="transmembrane region" description="Helical" evidence="17">
    <location>
        <begin position="649"/>
        <end position="669"/>
    </location>
</feature>
<feature type="transmembrane region" description="Helical" evidence="17">
    <location>
        <begin position="346"/>
        <end position="370"/>
    </location>
</feature>
<evidence type="ECO:0000256" key="6">
    <source>
        <dbReference type="ARBA" id="ARBA00022519"/>
    </source>
</evidence>
<dbReference type="NCBIfam" id="TIGR00231">
    <property type="entry name" value="small_GTP"/>
    <property type="match status" value="1"/>
</dbReference>
<sequence>MTIGFIGNPNCGKTTLFNAYTGANLKVANWPGVTVEKVEGAIRNHNQKIHLVDLPGTYSLTSYTMEETVARNFILSDEVDVVINVVDASVLERSLYLTLQLLELGKPVVMALNMMDIVQKRGMEIDMHRLPEMLGIPVVPVTARKRRGLDSLLHAAIHHRGHKTCEGLVHDHTYVSKHRHNHHDEYAMVYSDEIEDKLDKIIPVLKEKYPDIVNERWHALKLLEQDKEITEKYPVDLPDVLDKSYESQIINEKYDFIEEIIHEVLLHKQKQDVFTEKVDRVLTHRIWGVPVFLCIMALVFFLTFFVGDWIKGFFELGIGWLSDTAQNGLTSIGAHEIVVSLVVDGIIGGVGIIITFLPNILMLFLALAFLEDSGYMSRVAYVMEGLMSRLGLSGKAFIPMLLGFGCTVPAIMASRALENKRDRFKVMLVTPFMSCNARLTIYILFAEMFFAQYAMLVAFSMYLIGIAVAIGISAIIHGIDKKKSVNYLIIELPEYKLPDARTVVIYVWDKIKDYLVKAGTTIFVATLIIWALLNFGPTGFAEDMSQSFGAYVGKFLAPVFLPVGLGFWQITVALIAGISAKEVVVSSCAVLFGIVNASSAEGMQVFEQVLAGIGFTQLNAFCLMVFCLLYIPCAATLATIHKESGSWKWTGFVTVFQLVVAWLVTFVVYQIGLACLGTPNVAGISVLIALVVAAWVAFAVRAILRRRHKKCEGCPLSSNCDKK</sequence>
<keyword evidence="8 15" id="KW-0547">Nucleotide-binding</keyword>
<evidence type="ECO:0000256" key="1">
    <source>
        <dbReference type="ARBA" id="ARBA00003926"/>
    </source>
</evidence>
<keyword evidence="16" id="KW-0460">Magnesium</keyword>
<dbReference type="EMBL" id="DXFX01000107">
    <property type="protein sequence ID" value="HIX08470.1"/>
    <property type="molecule type" value="Genomic_DNA"/>
</dbReference>
<organism evidence="19 20">
    <name type="scientific">Candidatus Borkfalkia faecipullorum</name>
    <dbReference type="NCBI Taxonomy" id="2838510"/>
    <lineage>
        <taxon>Bacteria</taxon>
        <taxon>Bacillati</taxon>
        <taxon>Bacillota</taxon>
        <taxon>Clostridia</taxon>
        <taxon>Christensenellales</taxon>
        <taxon>Christensenellaceae</taxon>
        <taxon>Candidatus Borkfalkia</taxon>
    </lineage>
</organism>
<feature type="transmembrane region" description="Helical" evidence="17">
    <location>
        <begin position="583"/>
        <end position="606"/>
    </location>
</feature>
<evidence type="ECO:0000256" key="14">
    <source>
        <dbReference type="NCBIfam" id="TIGR00437"/>
    </source>
</evidence>
<evidence type="ECO:0000256" key="16">
    <source>
        <dbReference type="PIRSR" id="PIRSR603373-2"/>
    </source>
</evidence>
<dbReference type="Pfam" id="PF17910">
    <property type="entry name" value="FeoB_Cyto"/>
    <property type="match status" value="1"/>
</dbReference>
<evidence type="ECO:0000256" key="3">
    <source>
        <dbReference type="ARBA" id="ARBA00022448"/>
    </source>
</evidence>
<evidence type="ECO:0000256" key="17">
    <source>
        <dbReference type="RuleBase" id="RU362098"/>
    </source>
</evidence>
<dbReference type="CDD" id="cd01879">
    <property type="entry name" value="FeoB"/>
    <property type="match status" value="1"/>
</dbReference>
<dbReference type="InterPro" id="IPR005225">
    <property type="entry name" value="Small_GTP-bd"/>
</dbReference>
<feature type="domain" description="FeoB-type G" evidence="18">
    <location>
        <begin position="1"/>
        <end position="162"/>
    </location>
</feature>
<comment type="subcellular location">
    <subcellularLocation>
        <location evidence="2">Cell inner membrane</location>
        <topology evidence="2">Multi-pass membrane protein</topology>
    </subcellularLocation>
    <subcellularLocation>
        <location evidence="17">Cell membrane</location>
        <topology evidence="17">Multi-pass membrane protein</topology>
    </subcellularLocation>
</comment>
<evidence type="ECO:0000256" key="9">
    <source>
        <dbReference type="ARBA" id="ARBA00022989"/>
    </source>
</evidence>
<dbReference type="FunFam" id="3.40.50.300:FF:000426">
    <property type="entry name" value="Ferrous iron transport protein B"/>
    <property type="match status" value="1"/>
</dbReference>
<dbReference type="InterPro" id="IPR011642">
    <property type="entry name" value="Gate_dom"/>
</dbReference>
<dbReference type="InterPro" id="IPR011640">
    <property type="entry name" value="Fe2_transport_prot_B_C"/>
</dbReference>
<evidence type="ECO:0000256" key="13">
    <source>
        <dbReference type="ARBA" id="ARBA00023136"/>
    </source>
</evidence>
<dbReference type="NCBIfam" id="TIGR00437">
    <property type="entry name" value="feoB"/>
    <property type="match status" value="1"/>
</dbReference>
<feature type="binding site" evidence="16">
    <location>
        <position position="18"/>
    </location>
    <ligand>
        <name>Mg(2+)</name>
        <dbReference type="ChEBI" id="CHEBI:18420"/>
        <label>2</label>
    </ligand>
</feature>
<feature type="transmembrane region" description="Helical" evidence="17">
    <location>
        <begin position="451"/>
        <end position="476"/>
    </location>
</feature>
<keyword evidence="10 17" id="KW-0408">Iron</keyword>
<dbReference type="InterPro" id="IPR050860">
    <property type="entry name" value="FeoB_GTPase"/>
</dbReference>
<dbReference type="Gene3D" id="3.40.50.300">
    <property type="entry name" value="P-loop containing nucleotide triphosphate hydrolases"/>
    <property type="match status" value="1"/>
</dbReference>
<accession>A0A9D2AGZ3</accession>
<name>A0A9D2AGZ3_9FIRM</name>
<dbReference type="GO" id="GO:0046872">
    <property type="term" value="F:metal ion binding"/>
    <property type="evidence" value="ECO:0007669"/>
    <property type="project" value="UniProtKB-KW"/>
</dbReference>
<feature type="transmembrane region" description="Helical" evidence="17">
    <location>
        <begin position="286"/>
        <end position="306"/>
    </location>
</feature>
<dbReference type="Pfam" id="PF02421">
    <property type="entry name" value="FeoB_N"/>
    <property type="match status" value="1"/>
</dbReference>
<feature type="transmembrane region" description="Helical" evidence="17">
    <location>
        <begin position="618"/>
        <end position="637"/>
    </location>
</feature>
<comment type="caution">
    <text evidence="19">The sequence shown here is derived from an EMBL/GenBank/DDBJ whole genome shotgun (WGS) entry which is preliminary data.</text>
</comment>
<dbReference type="PRINTS" id="PR00326">
    <property type="entry name" value="GTP1OBG"/>
</dbReference>
<keyword evidence="13 17" id="KW-0472">Membrane</keyword>
<feature type="binding site" evidence="15">
    <location>
        <begin position="32"/>
        <end position="36"/>
    </location>
    <ligand>
        <name>GTP</name>
        <dbReference type="ChEBI" id="CHEBI:37565"/>
        <label>1</label>
    </ligand>
</feature>
<feature type="transmembrane region" description="Helical" evidence="17">
    <location>
        <begin position="681"/>
        <end position="700"/>
    </location>
</feature>
<evidence type="ECO:0000313" key="19">
    <source>
        <dbReference type="EMBL" id="HIX08470.1"/>
    </source>
</evidence>
<evidence type="ECO:0000256" key="12">
    <source>
        <dbReference type="ARBA" id="ARBA00023134"/>
    </source>
</evidence>
<dbReference type="PROSITE" id="PS51711">
    <property type="entry name" value="G_FEOB"/>
    <property type="match status" value="1"/>
</dbReference>
<evidence type="ECO:0000256" key="4">
    <source>
        <dbReference type="ARBA" id="ARBA00022475"/>
    </source>
</evidence>
<protein>
    <recommendedName>
        <fullName evidence="14 17">Ferrous iron transport protein B</fullName>
    </recommendedName>
</protein>
<dbReference type="InterPro" id="IPR003373">
    <property type="entry name" value="Fe2_transport_prot-B"/>
</dbReference>